<gene>
    <name evidence="2" type="ORF">HELGO_WM54409</name>
</gene>
<evidence type="ECO:0000313" key="2">
    <source>
        <dbReference type="EMBL" id="CAA6829338.1"/>
    </source>
</evidence>
<dbReference type="InterPro" id="IPR001387">
    <property type="entry name" value="Cro/C1-type_HTH"/>
</dbReference>
<dbReference type="EMBL" id="CACVAT010000516">
    <property type="protein sequence ID" value="CAA6829338.1"/>
    <property type="molecule type" value="Genomic_DNA"/>
</dbReference>
<sequence>MSKLDLADLLSCQIDKKNINRSQLAKQAGISRQTLYKLLNAEIEEAKLSTLVKLSYALQLPPIDVIGVFFNSSSLQANNNTFAKYRDY</sequence>
<dbReference type="SUPFAM" id="SSF47413">
    <property type="entry name" value="lambda repressor-like DNA-binding domains"/>
    <property type="match status" value="1"/>
</dbReference>
<evidence type="ECO:0000259" key="1">
    <source>
        <dbReference type="PROSITE" id="PS50943"/>
    </source>
</evidence>
<dbReference type="SMART" id="SM00530">
    <property type="entry name" value="HTH_XRE"/>
    <property type="match status" value="1"/>
</dbReference>
<proteinExistence type="predicted"/>
<accession>A0A6S6UC27</accession>
<dbReference type="AlphaFoldDB" id="A0A6S6UC27"/>
<organism evidence="2">
    <name type="scientific">uncultured Thiotrichaceae bacterium</name>
    <dbReference type="NCBI Taxonomy" id="298394"/>
    <lineage>
        <taxon>Bacteria</taxon>
        <taxon>Pseudomonadati</taxon>
        <taxon>Pseudomonadota</taxon>
        <taxon>Gammaproteobacteria</taxon>
        <taxon>Thiotrichales</taxon>
        <taxon>Thiotrichaceae</taxon>
        <taxon>environmental samples</taxon>
    </lineage>
</organism>
<reference evidence="2" key="1">
    <citation type="submission" date="2020-01" db="EMBL/GenBank/DDBJ databases">
        <authorList>
            <person name="Meier V. D."/>
            <person name="Meier V D."/>
        </authorList>
    </citation>
    <scope>NUCLEOTIDE SEQUENCE</scope>
    <source>
        <strain evidence="2">HLG_WM_MAG_09</strain>
    </source>
</reference>
<dbReference type="InterPro" id="IPR010982">
    <property type="entry name" value="Lambda_DNA-bd_dom_sf"/>
</dbReference>
<dbReference type="CDD" id="cd00093">
    <property type="entry name" value="HTH_XRE"/>
    <property type="match status" value="1"/>
</dbReference>
<dbReference type="GO" id="GO:0003677">
    <property type="term" value="F:DNA binding"/>
    <property type="evidence" value="ECO:0007669"/>
    <property type="project" value="InterPro"/>
</dbReference>
<dbReference type="PROSITE" id="PS50943">
    <property type="entry name" value="HTH_CROC1"/>
    <property type="match status" value="1"/>
</dbReference>
<name>A0A6S6UC27_9GAMM</name>
<feature type="domain" description="HTH cro/C1-type" evidence="1">
    <location>
        <begin position="16"/>
        <end position="66"/>
    </location>
</feature>
<dbReference type="Pfam" id="PF13443">
    <property type="entry name" value="HTH_26"/>
    <property type="match status" value="1"/>
</dbReference>
<protein>
    <recommendedName>
        <fullName evidence="1">HTH cro/C1-type domain-containing protein</fullName>
    </recommendedName>
</protein>
<dbReference type="Gene3D" id="1.10.260.40">
    <property type="entry name" value="lambda repressor-like DNA-binding domains"/>
    <property type="match status" value="1"/>
</dbReference>